<dbReference type="Proteomes" id="UP000481583">
    <property type="component" value="Unassembled WGS sequence"/>
</dbReference>
<organism evidence="1 2">
    <name type="scientific">Streptomyces coryli</name>
    <dbReference type="NCBI Taxonomy" id="1128680"/>
    <lineage>
        <taxon>Bacteria</taxon>
        <taxon>Bacillati</taxon>
        <taxon>Actinomycetota</taxon>
        <taxon>Actinomycetes</taxon>
        <taxon>Kitasatosporales</taxon>
        <taxon>Streptomycetaceae</taxon>
        <taxon>Streptomyces</taxon>
    </lineage>
</organism>
<comment type="caution">
    <text evidence="1">The sequence shown here is derived from an EMBL/GenBank/DDBJ whole genome shotgun (WGS) entry which is preliminary data.</text>
</comment>
<reference evidence="1 2" key="1">
    <citation type="submission" date="2020-02" db="EMBL/GenBank/DDBJ databases">
        <title>Whole-genome analyses of novel actinobacteria.</title>
        <authorList>
            <person name="Sahin N."/>
        </authorList>
    </citation>
    <scope>NUCLEOTIDE SEQUENCE [LARGE SCALE GENOMIC DNA]</scope>
    <source>
        <strain evidence="1 2">A7024</strain>
    </source>
</reference>
<dbReference type="InterPro" id="IPR036746">
    <property type="entry name" value="TT1725-like_sf"/>
</dbReference>
<name>A0A6G4UED4_9ACTN</name>
<accession>A0A6G4UED4</accession>
<dbReference type="InterPro" id="IPR007546">
    <property type="entry name" value="DUF503"/>
</dbReference>
<dbReference type="AlphaFoldDB" id="A0A6G4UED4"/>
<dbReference type="Gene3D" id="3.30.70.1120">
    <property type="entry name" value="TT1725-like"/>
    <property type="match status" value="1"/>
</dbReference>
<dbReference type="RefSeq" id="WP_165245138.1">
    <property type="nucleotide sequence ID" value="NZ_JAAKZV010000352.1"/>
</dbReference>
<gene>
    <name evidence="1" type="ORF">G5C51_38920</name>
</gene>
<evidence type="ECO:0000313" key="2">
    <source>
        <dbReference type="Proteomes" id="UP000481583"/>
    </source>
</evidence>
<evidence type="ECO:0000313" key="1">
    <source>
        <dbReference type="EMBL" id="NGN69848.1"/>
    </source>
</evidence>
<dbReference type="PANTHER" id="PTHR36441:SF1">
    <property type="entry name" value="DUF503 DOMAIN-CONTAINING PROTEIN"/>
    <property type="match status" value="1"/>
</dbReference>
<dbReference type="EMBL" id="JAAKZV010000352">
    <property type="protein sequence ID" value="NGN69848.1"/>
    <property type="molecule type" value="Genomic_DNA"/>
</dbReference>
<keyword evidence="2" id="KW-1185">Reference proteome</keyword>
<proteinExistence type="predicted"/>
<dbReference type="SUPFAM" id="SSF103007">
    <property type="entry name" value="Hypothetical protein TT1725"/>
    <property type="match status" value="1"/>
</dbReference>
<protein>
    <submittedName>
        <fullName evidence="1">DUF503 domain-containing protein</fullName>
    </submittedName>
</protein>
<dbReference type="PANTHER" id="PTHR36441">
    <property type="entry name" value="HYPOTHETICAL CYTOSOLIC PROTEIN"/>
    <property type="match status" value="1"/>
</dbReference>
<sequence>MFTGSLSCDLLLGDVRSLKEKRSVVRPIVAELHRKYAVSVAEVGDQDLYRRARIGLAVVSGDMGHLTDVLDRCERLLAGRPEVELLSVRRQIHGEDDE</sequence>
<dbReference type="Pfam" id="PF04456">
    <property type="entry name" value="DUF503"/>
    <property type="match status" value="1"/>
</dbReference>